<keyword evidence="1" id="KW-0472">Membrane</keyword>
<reference evidence="3" key="1">
    <citation type="submission" date="2011-03" db="EMBL/GenBank/DDBJ databases">
        <title>Draft genome sequence of Brevundimonas diminuta.</title>
        <authorList>
            <person name="Brown P.J.B."/>
            <person name="Buechlein A."/>
            <person name="Hemmerich C."/>
            <person name="Brun Y.V."/>
        </authorList>
    </citation>
    <scope>NUCLEOTIDE SEQUENCE [LARGE SCALE GENOMIC DNA]</scope>
    <source>
        <strain evidence="3">C19</strain>
    </source>
</reference>
<name>F4QRK6_9CAUL</name>
<dbReference type="HOGENOM" id="CLU_1709517_0_0_5"/>
<proteinExistence type="predicted"/>
<dbReference type="EMBL" id="GL883079">
    <property type="protein sequence ID" value="EGF90132.1"/>
    <property type="molecule type" value="Genomic_DNA"/>
</dbReference>
<evidence type="ECO:0000313" key="2">
    <source>
        <dbReference type="EMBL" id="EGF90132.1"/>
    </source>
</evidence>
<evidence type="ECO:0000313" key="3">
    <source>
        <dbReference type="Proteomes" id="UP000006512"/>
    </source>
</evidence>
<dbReference type="AlphaFoldDB" id="F4QRK6"/>
<dbReference type="GO" id="GO:0016020">
    <property type="term" value="C:membrane"/>
    <property type="evidence" value="ECO:0007669"/>
    <property type="project" value="InterPro"/>
</dbReference>
<accession>F4QRK6</accession>
<organism evidence="2 3">
    <name type="scientific">Asticcacaulis biprosthecium C19</name>
    <dbReference type="NCBI Taxonomy" id="715226"/>
    <lineage>
        <taxon>Bacteria</taxon>
        <taxon>Pseudomonadati</taxon>
        <taxon>Pseudomonadota</taxon>
        <taxon>Alphaproteobacteria</taxon>
        <taxon>Caulobacterales</taxon>
        <taxon>Caulobacteraceae</taxon>
        <taxon>Asticcacaulis</taxon>
    </lineage>
</organism>
<dbReference type="RefSeq" id="WP_006273930.1">
    <property type="nucleotide sequence ID" value="NZ_GL883079.1"/>
</dbReference>
<feature type="transmembrane region" description="Helical" evidence="1">
    <location>
        <begin position="13"/>
        <end position="37"/>
    </location>
</feature>
<sequence length="165" mass="17939">MPGELGAVYYLEYFLYIFGPVIVFVGLAAALAAAAVLGRPEGRNRFGPVPRVLAVPHAVVTVYRKTADFSGRASRSEIWPWLLATFGVQLAILFLLRHDLILAGSVAALLWIPGVSAGARRLHDLNLSARWLVIALTVVGLLALGIMWLVPSQQPNESDVSDFFE</sequence>
<keyword evidence="1" id="KW-0812">Transmembrane</keyword>
<keyword evidence="1" id="KW-1133">Transmembrane helix</keyword>
<evidence type="ECO:0000256" key="1">
    <source>
        <dbReference type="SAM" id="Phobius"/>
    </source>
</evidence>
<dbReference type="InterPro" id="IPR008523">
    <property type="entry name" value="DUF805"/>
</dbReference>
<dbReference type="OrthoDB" id="9812349at2"/>
<feature type="transmembrane region" description="Helical" evidence="1">
    <location>
        <begin position="131"/>
        <end position="150"/>
    </location>
</feature>
<dbReference type="Proteomes" id="UP000006512">
    <property type="component" value="Unassembled WGS sequence"/>
</dbReference>
<feature type="transmembrane region" description="Helical" evidence="1">
    <location>
        <begin position="78"/>
        <end position="95"/>
    </location>
</feature>
<dbReference type="eggNOG" id="COG3152">
    <property type="taxonomic scope" value="Bacteria"/>
</dbReference>
<keyword evidence="3" id="KW-1185">Reference proteome</keyword>
<dbReference type="Pfam" id="PF05656">
    <property type="entry name" value="DUF805"/>
    <property type="match status" value="1"/>
</dbReference>
<dbReference type="STRING" id="715226.ABI_31450"/>
<protein>
    <submittedName>
        <fullName evidence="2">Uncharacterized protein</fullName>
    </submittedName>
</protein>
<feature type="transmembrane region" description="Helical" evidence="1">
    <location>
        <begin position="101"/>
        <end position="119"/>
    </location>
</feature>
<gene>
    <name evidence="2" type="ORF">ABI_31450</name>
</gene>